<proteinExistence type="predicted"/>
<comment type="caution">
    <text evidence="2">The sequence shown here is derived from an EMBL/GenBank/DDBJ whole genome shotgun (WGS) entry which is preliminary data.</text>
</comment>
<dbReference type="GO" id="GO:0016226">
    <property type="term" value="P:iron-sulfur cluster assembly"/>
    <property type="evidence" value="ECO:0007669"/>
    <property type="project" value="InterPro"/>
</dbReference>
<dbReference type="NCBIfam" id="TIGR01981">
    <property type="entry name" value="sufD"/>
    <property type="match status" value="1"/>
</dbReference>
<dbReference type="InterPro" id="IPR055346">
    <property type="entry name" value="Fe-S_cluster_assembly_SufBD"/>
</dbReference>
<dbReference type="InterPro" id="IPR011542">
    <property type="entry name" value="SUF_FeS_clus_asmbl_SufD"/>
</dbReference>
<dbReference type="RefSeq" id="WP_139671142.1">
    <property type="nucleotide sequence ID" value="NZ_VDMN01000001.1"/>
</dbReference>
<evidence type="ECO:0000259" key="1">
    <source>
        <dbReference type="Pfam" id="PF01458"/>
    </source>
</evidence>
<dbReference type="Pfam" id="PF01458">
    <property type="entry name" value="SUFBD_core"/>
    <property type="match status" value="1"/>
</dbReference>
<protein>
    <submittedName>
        <fullName evidence="2">Fe-S cluster assembly protein SufD</fullName>
    </submittedName>
</protein>
<dbReference type="InterPro" id="IPR037284">
    <property type="entry name" value="SUF_FeS_clus_asmbl_SufBD_sf"/>
</dbReference>
<feature type="domain" description="SUF system FeS cluster assembly SufBD core" evidence="1">
    <location>
        <begin position="173"/>
        <end position="398"/>
    </location>
</feature>
<accession>A0A5C4XQC3</accession>
<evidence type="ECO:0000313" key="3">
    <source>
        <dbReference type="Proteomes" id="UP000311605"/>
    </source>
</evidence>
<dbReference type="InterPro" id="IPR000825">
    <property type="entry name" value="SUF_FeS_clus_asmbl_SufBD_core"/>
</dbReference>
<sequence>MNIQTNQPASRLTAAETALVDAFAAQIGELPGNGAVTGTRDRLLDDLKKAGLPTRRIESWHYTDLKNLLRAVPDRVAGAAIDPVAALVKGATVLSILQGQADATSSINGVTISAFRDQLTDGSAMAGLTALDKDDAIGRLNGSFVRDGLVLAIAAGAEIDAPIELQALHGEGQIHTRFPVSFGAGSKATIIERHQSAADGAALVSSISDITLEDGAEITWIILQQQGAADTHLAQIRAKLGTDAKLRLYVVNAGGKLVRQELRIEVQGEGAELTLRGVNLLGGDTHTDVTLVLGHNVPHTNSTETFRNVVFDKASGVFQGMIRVAPDAQKTDAKMACNTLLMSDDGDFSVKPELEIFADDVICGHGATVADIDRNHLFYMMARGVPENKARGLLVNAFVAEIVEELEDEALVEPLEEIISVWLDKHA</sequence>
<keyword evidence="3" id="KW-1185">Reference proteome</keyword>
<dbReference type="PANTHER" id="PTHR43575">
    <property type="entry name" value="PROTEIN ABCI7, CHLOROPLASTIC"/>
    <property type="match status" value="1"/>
</dbReference>
<organism evidence="2 3">
    <name type="scientific">Aliirhizobium smilacinae</name>
    <dbReference type="NCBI Taxonomy" id="1395944"/>
    <lineage>
        <taxon>Bacteria</taxon>
        <taxon>Pseudomonadati</taxon>
        <taxon>Pseudomonadota</taxon>
        <taxon>Alphaproteobacteria</taxon>
        <taxon>Hyphomicrobiales</taxon>
        <taxon>Rhizobiaceae</taxon>
        <taxon>Aliirhizobium</taxon>
    </lineage>
</organism>
<name>A0A5C4XQC3_9HYPH</name>
<dbReference type="OrthoDB" id="9768262at2"/>
<dbReference type="AlphaFoldDB" id="A0A5C4XQC3"/>
<dbReference type="SUPFAM" id="SSF101960">
    <property type="entry name" value="Stabilizer of iron transporter SufD"/>
    <property type="match status" value="1"/>
</dbReference>
<dbReference type="PANTHER" id="PTHR43575:SF1">
    <property type="entry name" value="PROTEIN ABCI7, CHLOROPLASTIC"/>
    <property type="match status" value="1"/>
</dbReference>
<gene>
    <name evidence="2" type="primary">sufD</name>
    <name evidence="2" type="ORF">FHP24_00075</name>
</gene>
<dbReference type="EMBL" id="VDMN01000001">
    <property type="protein sequence ID" value="TNM64750.1"/>
    <property type="molecule type" value="Genomic_DNA"/>
</dbReference>
<dbReference type="Proteomes" id="UP000311605">
    <property type="component" value="Unassembled WGS sequence"/>
</dbReference>
<reference evidence="2 3" key="1">
    <citation type="submission" date="2019-06" db="EMBL/GenBank/DDBJ databases">
        <title>The draft genome of Rhizobium smilacinae PTYR-5.</title>
        <authorList>
            <person name="Liu L."/>
            <person name="Li L."/>
            <person name="Zhang X."/>
        </authorList>
    </citation>
    <scope>NUCLEOTIDE SEQUENCE [LARGE SCALE GENOMIC DNA]</scope>
    <source>
        <strain evidence="2 3">PTYR-5</strain>
    </source>
</reference>
<evidence type="ECO:0000313" key="2">
    <source>
        <dbReference type="EMBL" id="TNM64750.1"/>
    </source>
</evidence>